<gene>
    <name evidence="4" type="ORF">IRJ18_12715</name>
</gene>
<evidence type="ECO:0000256" key="2">
    <source>
        <dbReference type="ARBA" id="ARBA00023315"/>
    </source>
</evidence>
<feature type="domain" description="N-acetyltransferase" evidence="3">
    <location>
        <begin position="1"/>
        <end position="141"/>
    </location>
</feature>
<evidence type="ECO:0000313" key="4">
    <source>
        <dbReference type="EMBL" id="MBE9667225.1"/>
    </source>
</evidence>
<dbReference type="SUPFAM" id="SSF55729">
    <property type="entry name" value="Acyl-CoA N-acyltransferases (Nat)"/>
    <property type="match status" value="1"/>
</dbReference>
<dbReference type="EMBL" id="JADFFM010000001">
    <property type="protein sequence ID" value="MBE9667225.1"/>
    <property type="molecule type" value="Genomic_DNA"/>
</dbReference>
<evidence type="ECO:0000313" key="5">
    <source>
        <dbReference type="Proteomes" id="UP000632774"/>
    </source>
</evidence>
<keyword evidence="5" id="KW-1185">Reference proteome</keyword>
<reference evidence="4 5" key="1">
    <citation type="submission" date="2020-10" db="EMBL/GenBank/DDBJ databases">
        <title>Mucilaginibacter mali sp. nov., isolated from rhizosphere soil of apple orchard.</title>
        <authorList>
            <person name="Lee J.-S."/>
            <person name="Kim H.S."/>
            <person name="Kim J.-S."/>
        </authorList>
    </citation>
    <scope>NUCLEOTIDE SEQUENCE [LARGE SCALE GENOMIC DNA]</scope>
    <source>
        <strain evidence="4 5">KCTC 23157</strain>
    </source>
</reference>
<dbReference type="PANTHER" id="PTHR43800:SF1">
    <property type="entry name" value="PEPTIDYL-LYSINE N-ACETYLTRANSFERASE YJAB"/>
    <property type="match status" value="1"/>
</dbReference>
<proteinExistence type="predicted"/>
<organism evidence="4 5">
    <name type="scientific">Mucilaginibacter boryungensis</name>
    <dbReference type="NCBI Taxonomy" id="768480"/>
    <lineage>
        <taxon>Bacteria</taxon>
        <taxon>Pseudomonadati</taxon>
        <taxon>Bacteroidota</taxon>
        <taxon>Sphingobacteriia</taxon>
        <taxon>Sphingobacteriales</taxon>
        <taxon>Sphingobacteriaceae</taxon>
        <taxon>Mucilaginibacter</taxon>
    </lineage>
</organism>
<accession>A0ABR9XJL7</accession>
<dbReference type="InterPro" id="IPR016181">
    <property type="entry name" value="Acyl_CoA_acyltransferase"/>
</dbReference>
<sequence>MIQQPTPANYPEMAALWEASVRATHHFLTEEDIWRIKPMLPGIFESIQVYIVSDNNIIAGMLGLTGDEIAMLFLHPNVFGKGIGKMLVNYAINEHGARKVEVNEQNPQAIGFYQHMGFKITSRRDTDDYGQAFPILEMELG</sequence>
<keyword evidence="1" id="KW-0808">Transferase</keyword>
<evidence type="ECO:0000259" key="3">
    <source>
        <dbReference type="PROSITE" id="PS51186"/>
    </source>
</evidence>
<dbReference type="PANTHER" id="PTHR43800">
    <property type="entry name" value="PEPTIDYL-LYSINE N-ACETYLTRANSFERASE YJAB"/>
    <property type="match status" value="1"/>
</dbReference>
<evidence type="ECO:0000256" key="1">
    <source>
        <dbReference type="ARBA" id="ARBA00022679"/>
    </source>
</evidence>
<name>A0ABR9XJL7_9SPHI</name>
<dbReference type="Proteomes" id="UP000632774">
    <property type="component" value="Unassembled WGS sequence"/>
</dbReference>
<dbReference type="PROSITE" id="PS51186">
    <property type="entry name" value="GNAT"/>
    <property type="match status" value="1"/>
</dbReference>
<dbReference type="RefSeq" id="WP_194106571.1">
    <property type="nucleotide sequence ID" value="NZ_JADFFM010000001.1"/>
</dbReference>
<dbReference type="Gene3D" id="3.40.630.30">
    <property type="match status" value="1"/>
</dbReference>
<dbReference type="Pfam" id="PF13508">
    <property type="entry name" value="Acetyltransf_7"/>
    <property type="match status" value="1"/>
</dbReference>
<comment type="caution">
    <text evidence="4">The sequence shown here is derived from an EMBL/GenBank/DDBJ whole genome shotgun (WGS) entry which is preliminary data.</text>
</comment>
<dbReference type="InterPro" id="IPR000182">
    <property type="entry name" value="GNAT_dom"/>
</dbReference>
<protein>
    <submittedName>
        <fullName evidence="4">GNAT family N-acetyltransferase</fullName>
    </submittedName>
</protein>
<dbReference type="CDD" id="cd04301">
    <property type="entry name" value="NAT_SF"/>
    <property type="match status" value="1"/>
</dbReference>
<keyword evidence="2" id="KW-0012">Acyltransferase</keyword>